<dbReference type="OrthoDB" id="7825696at2759"/>
<reference evidence="5" key="2">
    <citation type="submission" date="2025-04" db="UniProtKB">
        <authorList>
            <consortium name="RefSeq"/>
        </authorList>
    </citation>
    <scope>IDENTIFICATION</scope>
</reference>
<gene>
    <name evidence="5" type="primary">LOC108038378</name>
    <name evidence="3" type="synonym">108038378</name>
</gene>
<dbReference type="PANTHER" id="PTHR12532:SF0">
    <property type="entry name" value="TRANSLATIONAL ACTIVATOR OF CYTOCHROME C OXIDASE 1"/>
    <property type="match status" value="1"/>
</dbReference>
<dbReference type="InterPro" id="IPR048300">
    <property type="entry name" value="TACO1_YebC-like_2nd/3rd_dom"/>
</dbReference>
<feature type="compositionally biased region" description="Basic and acidic residues" evidence="1">
    <location>
        <begin position="1"/>
        <end position="14"/>
    </location>
</feature>
<sequence>MSHNRGQDPMDRSIVKKLPLLKSSINPYRPKPMLTRSNSPQLENDKRNGLDVQLPEETDPIIAKRVRWAPIYGNRSSSKTSTYITSMSNKQIRFDQDTPDEDRMANELRLAVHRGGGSIDPEKNYELRARLSPLQLPYSRVQRILKECELNERNNNTFSLPMDFGRQLVAMVCKVRTDNLSDLKMRLAPLLRQSKARFFNRHLFYETGLIEATLPSKSPLSFEDLNQTLRTDSVWCKVTESAIIDLEKCAVLFKCRPQELREVTEKLRQCSYKIMHTEVGQCPKKPLVDLTERQMKRYKEFRKKILQDEDVVKIYDNVRAL</sequence>
<dbReference type="AlphaFoldDB" id="A0A6P4DYK9"/>
<dbReference type="SUPFAM" id="SSF75625">
    <property type="entry name" value="YebC-like"/>
    <property type="match status" value="1"/>
</dbReference>
<dbReference type="Pfam" id="PF01709">
    <property type="entry name" value="Transcrip_reg"/>
    <property type="match status" value="1"/>
</dbReference>
<protein>
    <submittedName>
        <fullName evidence="5">Uncharacterized protein LOC108038378 isoform X1</fullName>
    </submittedName>
</protein>
<reference evidence="3" key="3">
    <citation type="submission" date="2025-05" db="UniProtKB">
        <authorList>
            <consortium name="EnsemblMetazoa"/>
        </authorList>
    </citation>
    <scope>IDENTIFICATION</scope>
</reference>
<reference evidence="4" key="1">
    <citation type="journal article" date="2021" name="Elife">
        <title>Highly contiguous assemblies of 101 drosophilid genomes.</title>
        <authorList>
            <person name="Kim B.Y."/>
            <person name="Wang J.R."/>
            <person name="Miller D.E."/>
            <person name="Barmina O."/>
            <person name="Delaney E."/>
            <person name="Thompson A."/>
            <person name="Comeault A.A."/>
            <person name="Peede D."/>
            <person name="D'Agostino E.R."/>
            <person name="Pelaez J."/>
            <person name="Aguilar J.M."/>
            <person name="Haji D."/>
            <person name="Matsunaga T."/>
            <person name="Armstrong E.E."/>
            <person name="Zych M."/>
            <person name="Ogawa Y."/>
            <person name="Stamenkovic-Radak M."/>
            <person name="Jelic M."/>
            <person name="Veselinovic M.S."/>
            <person name="Tanaskovic M."/>
            <person name="Eric P."/>
            <person name="Gao J.J."/>
            <person name="Katoh T.K."/>
            <person name="Toda M.J."/>
            <person name="Watabe H."/>
            <person name="Watada M."/>
            <person name="Davis J.S."/>
            <person name="Moyle L.C."/>
            <person name="Manoli G."/>
            <person name="Bertolini E."/>
            <person name="Kostal V."/>
            <person name="Hawley R.S."/>
            <person name="Takahashi A."/>
            <person name="Jones C.D."/>
            <person name="Price D.K."/>
            <person name="Whiteman N."/>
            <person name="Kopp A."/>
            <person name="Matute D.R."/>
            <person name="Petrov D.A."/>
        </authorList>
    </citation>
    <scope>NUCLEOTIDE SEQUENCE [LARGE SCALE GENOMIC DNA]</scope>
</reference>
<keyword evidence="4" id="KW-1185">Reference proteome</keyword>
<proteinExistence type="predicted"/>
<organism evidence="5">
    <name type="scientific">Drosophila rhopaloa</name>
    <name type="common">Fruit fly</name>
    <dbReference type="NCBI Taxonomy" id="1041015"/>
    <lineage>
        <taxon>Eukaryota</taxon>
        <taxon>Metazoa</taxon>
        <taxon>Ecdysozoa</taxon>
        <taxon>Arthropoda</taxon>
        <taxon>Hexapoda</taxon>
        <taxon>Insecta</taxon>
        <taxon>Pterygota</taxon>
        <taxon>Neoptera</taxon>
        <taxon>Endopterygota</taxon>
        <taxon>Diptera</taxon>
        <taxon>Brachycera</taxon>
        <taxon>Muscomorpha</taxon>
        <taxon>Ephydroidea</taxon>
        <taxon>Drosophilidae</taxon>
        <taxon>Drosophila</taxon>
        <taxon>Sophophora</taxon>
    </lineage>
</organism>
<dbReference type="GO" id="GO:0005739">
    <property type="term" value="C:mitochondrion"/>
    <property type="evidence" value="ECO:0007669"/>
    <property type="project" value="TreeGrafter"/>
</dbReference>
<dbReference type="GeneID" id="108038378"/>
<dbReference type="EnsemblMetazoa" id="XM_017115153.2">
    <property type="protein sequence ID" value="XP_016970642.1"/>
    <property type="gene ID" value="LOC108038378"/>
</dbReference>
<name>A0A6P4DYK9_DRORH</name>
<dbReference type="InterPro" id="IPR029072">
    <property type="entry name" value="YebC-like"/>
</dbReference>
<dbReference type="Proteomes" id="UP001652680">
    <property type="component" value="Unassembled WGS sequence"/>
</dbReference>
<feature type="region of interest" description="Disordered" evidence="1">
    <location>
        <begin position="1"/>
        <end position="48"/>
    </location>
</feature>
<dbReference type="RefSeq" id="XP_016970642.1">
    <property type="nucleotide sequence ID" value="XM_017115153.1"/>
</dbReference>
<dbReference type="PANTHER" id="PTHR12532">
    <property type="entry name" value="TRANSLATIONAL ACTIVATOR OF CYTOCHROME C OXIDASE 1"/>
    <property type="match status" value="1"/>
</dbReference>
<evidence type="ECO:0000313" key="4">
    <source>
        <dbReference type="Proteomes" id="UP001652680"/>
    </source>
</evidence>
<accession>A0A6P4DYK9</accession>
<evidence type="ECO:0000259" key="2">
    <source>
        <dbReference type="Pfam" id="PF01709"/>
    </source>
</evidence>
<dbReference type="InterPro" id="IPR026564">
    <property type="entry name" value="Transcrip_reg_TACO1-like_dom3"/>
</dbReference>
<evidence type="ECO:0000256" key="1">
    <source>
        <dbReference type="SAM" id="MobiDB-lite"/>
    </source>
</evidence>
<dbReference type="InterPro" id="IPR002876">
    <property type="entry name" value="Transcrip_reg_TACO1-like"/>
</dbReference>
<feature type="domain" description="TACO1/YebC-like second and third" evidence="2">
    <location>
        <begin position="165"/>
        <end position="318"/>
    </location>
</feature>
<evidence type="ECO:0000313" key="5">
    <source>
        <dbReference type="RefSeq" id="XP_016970642.1"/>
    </source>
</evidence>
<dbReference type="Gene3D" id="3.30.70.980">
    <property type="match status" value="2"/>
</dbReference>
<evidence type="ECO:0000313" key="3">
    <source>
        <dbReference type="EnsemblMetazoa" id="XP_016970642.1"/>
    </source>
</evidence>